<evidence type="ECO:0000256" key="1">
    <source>
        <dbReference type="ARBA" id="ARBA00004651"/>
    </source>
</evidence>
<keyword evidence="4 10" id="KW-0067">ATP-binding</keyword>
<name>A0ABS7ZGA9_9MICO</name>
<dbReference type="InterPro" id="IPR036640">
    <property type="entry name" value="ABC1_TM_sf"/>
</dbReference>
<dbReference type="InterPro" id="IPR027417">
    <property type="entry name" value="P-loop_NTPase"/>
</dbReference>
<organism evidence="10 11">
    <name type="scientific">Isoptericola luteus</name>
    <dbReference type="NCBI Taxonomy" id="2879484"/>
    <lineage>
        <taxon>Bacteria</taxon>
        <taxon>Bacillati</taxon>
        <taxon>Actinomycetota</taxon>
        <taxon>Actinomycetes</taxon>
        <taxon>Micrococcales</taxon>
        <taxon>Promicromonosporaceae</taxon>
        <taxon>Isoptericola</taxon>
    </lineage>
</organism>
<evidence type="ECO:0000259" key="8">
    <source>
        <dbReference type="PROSITE" id="PS50893"/>
    </source>
</evidence>
<dbReference type="EMBL" id="JAIXCQ010000005">
    <property type="protein sequence ID" value="MCA5893542.1"/>
    <property type="molecule type" value="Genomic_DNA"/>
</dbReference>
<dbReference type="InterPro" id="IPR011527">
    <property type="entry name" value="ABC1_TM_dom"/>
</dbReference>
<dbReference type="Gene3D" id="1.20.1560.10">
    <property type="entry name" value="ABC transporter type 1, transmembrane domain"/>
    <property type="match status" value="1"/>
</dbReference>
<dbReference type="Proteomes" id="UP001319870">
    <property type="component" value="Unassembled WGS sequence"/>
</dbReference>
<protein>
    <submittedName>
        <fullName evidence="10">ABC transporter ATP-binding protein/permease</fullName>
    </submittedName>
</protein>
<feature type="transmembrane region" description="Helical" evidence="7">
    <location>
        <begin position="254"/>
        <end position="281"/>
    </location>
</feature>
<sequence length="598" mass="62387">MSDSRIASASTLGVLATLRRGVQLSPQIVQGLWLTLGLAVLAASGRVVVPLAVQRTVDEGIGATGGPDAGRVALFVALAAGALVVAGLCSAMVNVRLFRSTEAGLAELRVRAFRHVHDLSTLSQGTERRGALVSRVTSDVDTISLFVQWGGIMLLVSSLQVLVATVLMAVYSWQLTVLVWLCFVPLVLVLRRAQRHVNAAYTTVRAKVGAMLGAISEAVVGAETVRAYGVGRRTGRRVDAAIEETRSAQARAQVLVASVFSGGVLVANLVLAVVVVVGTLLGVGGELTAGQVVAFLFLVQLFTGPVQMATEILNELQNAVAGWRRVLAVVETPLDVVDPPDGVASERGPAALTLQGVRYTYPEGPEVLHGVDLELPARTRVAVVGRTGSGKTTIAKLVTRLMDPTAGQVLLDGVDLRDLGLASLRDRVVLVPQEGFLMEGTVADNVAYGLRDGTSGADDVAARVSDAFEALGLADWVADLPAGLGTQVGQRGEALSAGERQLVAIARAYLAAPDLLVLDEATSAVDPATEVRIARALDSLTAGRSTLTIAHRLSTAEASDLVVVVDDGHVVEVGPHDELAAAGGVYARMHASWVAQTR</sequence>
<keyword evidence="3" id="KW-0547">Nucleotide-binding</keyword>
<feature type="transmembrane region" description="Helical" evidence="7">
    <location>
        <begin position="72"/>
        <end position="93"/>
    </location>
</feature>
<dbReference type="InterPro" id="IPR003593">
    <property type="entry name" value="AAA+_ATPase"/>
</dbReference>
<evidence type="ECO:0000256" key="7">
    <source>
        <dbReference type="SAM" id="Phobius"/>
    </source>
</evidence>
<dbReference type="Pfam" id="PF00005">
    <property type="entry name" value="ABC_tran"/>
    <property type="match status" value="1"/>
</dbReference>
<keyword evidence="11" id="KW-1185">Reference proteome</keyword>
<dbReference type="SMART" id="SM00382">
    <property type="entry name" value="AAA"/>
    <property type="match status" value="1"/>
</dbReference>
<evidence type="ECO:0000313" key="11">
    <source>
        <dbReference type="Proteomes" id="UP001319870"/>
    </source>
</evidence>
<dbReference type="PROSITE" id="PS50893">
    <property type="entry name" value="ABC_TRANSPORTER_2"/>
    <property type="match status" value="1"/>
</dbReference>
<evidence type="ECO:0000259" key="9">
    <source>
        <dbReference type="PROSITE" id="PS50929"/>
    </source>
</evidence>
<dbReference type="SUPFAM" id="SSF90123">
    <property type="entry name" value="ABC transporter transmembrane region"/>
    <property type="match status" value="1"/>
</dbReference>
<feature type="transmembrane region" description="Helical" evidence="7">
    <location>
        <begin position="31"/>
        <end position="52"/>
    </location>
</feature>
<evidence type="ECO:0000256" key="2">
    <source>
        <dbReference type="ARBA" id="ARBA00022692"/>
    </source>
</evidence>
<feature type="domain" description="ABC transporter" evidence="8">
    <location>
        <begin position="352"/>
        <end position="592"/>
    </location>
</feature>
<evidence type="ECO:0000313" key="10">
    <source>
        <dbReference type="EMBL" id="MCA5893542.1"/>
    </source>
</evidence>
<accession>A0ABS7ZGA9</accession>
<comment type="caution">
    <text evidence="10">The sequence shown here is derived from an EMBL/GenBank/DDBJ whole genome shotgun (WGS) entry which is preliminary data.</text>
</comment>
<keyword evidence="2 7" id="KW-0812">Transmembrane</keyword>
<dbReference type="InterPro" id="IPR017871">
    <property type="entry name" value="ABC_transporter-like_CS"/>
</dbReference>
<evidence type="ECO:0000256" key="3">
    <source>
        <dbReference type="ARBA" id="ARBA00022741"/>
    </source>
</evidence>
<reference evidence="10 11" key="1">
    <citation type="submission" date="2021-09" db="EMBL/GenBank/DDBJ databases">
        <title>Isoptericola luteus sp. nov., a novel bacterium isolated from Harbin, the capital city of Heilongjiang province.</title>
        <authorList>
            <person name="Li J."/>
        </authorList>
    </citation>
    <scope>NUCLEOTIDE SEQUENCE [LARGE SCALE GENOMIC DNA]</scope>
    <source>
        <strain evidence="10 11">NEAU-Y5</strain>
    </source>
</reference>
<dbReference type="GO" id="GO:0005524">
    <property type="term" value="F:ATP binding"/>
    <property type="evidence" value="ECO:0007669"/>
    <property type="project" value="UniProtKB-KW"/>
</dbReference>
<dbReference type="InterPro" id="IPR039421">
    <property type="entry name" value="Type_1_exporter"/>
</dbReference>
<proteinExistence type="predicted"/>
<dbReference type="PANTHER" id="PTHR43394:SF1">
    <property type="entry name" value="ATP-BINDING CASSETTE SUB-FAMILY B MEMBER 10, MITOCHONDRIAL"/>
    <property type="match status" value="1"/>
</dbReference>
<comment type="subcellular location">
    <subcellularLocation>
        <location evidence="1">Cell membrane</location>
        <topology evidence="1">Multi-pass membrane protein</topology>
    </subcellularLocation>
</comment>
<evidence type="ECO:0000256" key="6">
    <source>
        <dbReference type="ARBA" id="ARBA00023136"/>
    </source>
</evidence>
<gene>
    <name evidence="10" type="ORF">LEP48_09275</name>
</gene>
<keyword evidence="5 7" id="KW-1133">Transmembrane helix</keyword>
<dbReference type="Gene3D" id="3.40.50.300">
    <property type="entry name" value="P-loop containing nucleotide triphosphate hydrolases"/>
    <property type="match status" value="1"/>
</dbReference>
<dbReference type="SUPFAM" id="SSF52540">
    <property type="entry name" value="P-loop containing nucleoside triphosphate hydrolases"/>
    <property type="match status" value="1"/>
</dbReference>
<feature type="domain" description="ABC transmembrane type-1" evidence="9">
    <location>
        <begin position="33"/>
        <end position="318"/>
    </location>
</feature>
<feature type="transmembrane region" description="Helical" evidence="7">
    <location>
        <begin position="161"/>
        <end position="190"/>
    </location>
</feature>
<keyword evidence="6 7" id="KW-0472">Membrane</keyword>
<evidence type="ECO:0000256" key="4">
    <source>
        <dbReference type="ARBA" id="ARBA00022840"/>
    </source>
</evidence>
<dbReference type="RefSeq" id="WP_225565305.1">
    <property type="nucleotide sequence ID" value="NZ_JAIXCQ010000005.1"/>
</dbReference>
<dbReference type="PROSITE" id="PS50929">
    <property type="entry name" value="ABC_TM1F"/>
    <property type="match status" value="1"/>
</dbReference>
<dbReference type="PANTHER" id="PTHR43394">
    <property type="entry name" value="ATP-DEPENDENT PERMEASE MDL1, MITOCHONDRIAL"/>
    <property type="match status" value="1"/>
</dbReference>
<dbReference type="InterPro" id="IPR003439">
    <property type="entry name" value="ABC_transporter-like_ATP-bd"/>
</dbReference>
<evidence type="ECO:0000256" key="5">
    <source>
        <dbReference type="ARBA" id="ARBA00022989"/>
    </source>
</evidence>
<dbReference type="Pfam" id="PF00664">
    <property type="entry name" value="ABC_membrane"/>
    <property type="match status" value="1"/>
</dbReference>
<dbReference type="PROSITE" id="PS00211">
    <property type="entry name" value="ABC_TRANSPORTER_1"/>
    <property type="match status" value="1"/>
</dbReference>